<accession>A0A238BM39</accession>
<dbReference type="AlphaFoldDB" id="A0A238BM39"/>
<evidence type="ECO:0000313" key="2">
    <source>
        <dbReference type="EMBL" id="OZC06104.1"/>
    </source>
</evidence>
<dbReference type="Proteomes" id="UP000242913">
    <property type="component" value="Unassembled WGS sequence"/>
</dbReference>
<name>A0A238BM39_9BILA</name>
<keyword evidence="1" id="KW-0812">Transmembrane</keyword>
<proteinExistence type="predicted"/>
<evidence type="ECO:0000313" key="3">
    <source>
        <dbReference type="Proteomes" id="UP000242913"/>
    </source>
</evidence>
<dbReference type="OrthoDB" id="5836249at2759"/>
<gene>
    <name evidence="2" type="ORF">X798_06911</name>
</gene>
<feature type="transmembrane region" description="Helical" evidence="1">
    <location>
        <begin position="39"/>
        <end position="61"/>
    </location>
</feature>
<keyword evidence="1" id="KW-0472">Membrane</keyword>
<reference evidence="2 3" key="1">
    <citation type="submission" date="2015-12" db="EMBL/GenBank/DDBJ databases">
        <title>Draft genome of the nematode, Onchocerca flexuosa.</title>
        <authorList>
            <person name="Mitreva M."/>
        </authorList>
    </citation>
    <scope>NUCLEOTIDE SEQUENCE [LARGE SCALE GENOMIC DNA]</scope>
    <source>
        <strain evidence="2">Red Deer</strain>
    </source>
</reference>
<feature type="non-terminal residue" evidence="2">
    <location>
        <position position="108"/>
    </location>
</feature>
<keyword evidence="3" id="KW-1185">Reference proteome</keyword>
<sequence length="108" mass="12286">MNDTFYHNDSNYFNDNNSSNVPVCAGLGLYCSELYTTNRLISCIATIGNFVLIPFITFLMYMKVKDGFFKYFTLNLMFPCITSTIANLTVDTINITSLFHNVKGSEIY</sequence>
<protein>
    <submittedName>
        <fullName evidence="2">Uncharacterized protein</fullName>
    </submittedName>
</protein>
<dbReference type="EMBL" id="KZ270223">
    <property type="protein sequence ID" value="OZC06104.1"/>
    <property type="molecule type" value="Genomic_DNA"/>
</dbReference>
<organism evidence="2 3">
    <name type="scientific">Onchocerca flexuosa</name>
    <dbReference type="NCBI Taxonomy" id="387005"/>
    <lineage>
        <taxon>Eukaryota</taxon>
        <taxon>Metazoa</taxon>
        <taxon>Ecdysozoa</taxon>
        <taxon>Nematoda</taxon>
        <taxon>Chromadorea</taxon>
        <taxon>Rhabditida</taxon>
        <taxon>Spirurina</taxon>
        <taxon>Spiruromorpha</taxon>
        <taxon>Filarioidea</taxon>
        <taxon>Onchocercidae</taxon>
        <taxon>Onchocerca</taxon>
    </lineage>
</organism>
<keyword evidence="1" id="KW-1133">Transmembrane helix</keyword>
<evidence type="ECO:0000256" key="1">
    <source>
        <dbReference type="SAM" id="Phobius"/>
    </source>
</evidence>